<accession>A0ABU9TLE7</accession>
<organism evidence="1 2">
    <name type="scientific">Pseudoalteromonas arctica</name>
    <dbReference type="NCBI Taxonomy" id="394751"/>
    <lineage>
        <taxon>Bacteria</taxon>
        <taxon>Pseudomonadati</taxon>
        <taxon>Pseudomonadota</taxon>
        <taxon>Gammaproteobacteria</taxon>
        <taxon>Alteromonadales</taxon>
        <taxon>Pseudoalteromonadaceae</taxon>
        <taxon>Pseudoalteromonas</taxon>
    </lineage>
</organism>
<keyword evidence="2" id="KW-1185">Reference proteome</keyword>
<evidence type="ECO:0000313" key="1">
    <source>
        <dbReference type="EMBL" id="MEM5534540.1"/>
    </source>
</evidence>
<name>A0ABU9TLE7_9GAMM</name>
<dbReference type="RefSeq" id="WP_197121413.1">
    <property type="nucleotide sequence ID" value="NZ_JBBMQX010000022.1"/>
</dbReference>
<proteinExistence type="predicted"/>
<sequence>MKKCIEISSTTYSRLEKIAEGFDTPEAVIVRLLDNAEGKVEIKPELKFYPTDENSFKAQLIENKEAEVVLYKVDGTREITRWKANRLSETSNLRGNLWSGFLRGWKTKGIKSAEFSILPKSINQPGDDTELRKSLALEFNLTFEEMESLHFEIDVNSSNDDLVYNHIVQFSDDCDSDILNKIDGLHENLWINVDNSVFQ</sequence>
<reference evidence="1 2" key="1">
    <citation type="submission" date="2024-03" db="EMBL/GenBank/DDBJ databases">
        <title>Community enrichment and isolation of bacterial strains for fucoidan degradation.</title>
        <authorList>
            <person name="Sichert A."/>
        </authorList>
    </citation>
    <scope>NUCLEOTIDE SEQUENCE [LARGE SCALE GENOMIC DNA]</scope>
    <source>
        <strain evidence="1 2">AS26</strain>
    </source>
</reference>
<evidence type="ECO:0000313" key="2">
    <source>
        <dbReference type="Proteomes" id="UP001457661"/>
    </source>
</evidence>
<comment type="caution">
    <text evidence="1">The sequence shown here is derived from an EMBL/GenBank/DDBJ whole genome shotgun (WGS) entry which is preliminary data.</text>
</comment>
<protein>
    <submittedName>
        <fullName evidence="1">Uncharacterized protein</fullName>
    </submittedName>
</protein>
<dbReference type="Proteomes" id="UP001457661">
    <property type="component" value="Unassembled WGS sequence"/>
</dbReference>
<dbReference type="EMBL" id="JBBMQX010000022">
    <property type="protein sequence ID" value="MEM5534540.1"/>
    <property type="molecule type" value="Genomic_DNA"/>
</dbReference>
<gene>
    <name evidence="1" type="ORF">WNY57_19115</name>
</gene>